<comment type="caution">
    <text evidence="1">The sequence shown here is derived from an EMBL/GenBank/DDBJ whole genome shotgun (WGS) entry which is preliminary data.</text>
</comment>
<evidence type="ECO:0000313" key="1">
    <source>
        <dbReference type="EMBL" id="CAD2161112.1"/>
    </source>
</evidence>
<name>A0A6V7UM27_MELEN</name>
<gene>
    <name evidence="1" type="ORF">MENT_LOCUS14642</name>
</gene>
<reference evidence="1 2" key="1">
    <citation type="submission" date="2020-08" db="EMBL/GenBank/DDBJ databases">
        <authorList>
            <person name="Koutsovoulos G."/>
            <person name="Danchin GJ E."/>
        </authorList>
    </citation>
    <scope>NUCLEOTIDE SEQUENCE [LARGE SCALE GENOMIC DNA]</scope>
</reference>
<sequence>MDKRAFDSFAGNGFTGFDNPSYATNNAVNVRDCEEKQIPSDELVVGDIVIIR</sequence>
<accession>A0A6V7UM27</accession>
<organism evidence="1 2">
    <name type="scientific">Meloidogyne enterolobii</name>
    <name type="common">Root-knot nematode worm</name>
    <name type="synonym">Meloidogyne mayaguensis</name>
    <dbReference type="NCBI Taxonomy" id="390850"/>
    <lineage>
        <taxon>Eukaryota</taxon>
        <taxon>Metazoa</taxon>
        <taxon>Ecdysozoa</taxon>
        <taxon>Nematoda</taxon>
        <taxon>Chromadorea</taxon>
        <taxon>Rhabditida</taxon>
        <taxon>Tylenchina</taxon>
        <taxon>Tylenchomorpha</taxon>
        <taxon>Tylenchoidea</taxon>
        <taxon>Meloidogynidae</taxon>
        <taxon>Meloidogyninae</taxon>
        <taxon>Meloidogyne</taxon>
    </lineage>
</organism>
<evidence type="ECO:0000313" key="2">
    <source>
        <dbReference type="Proteomes" id="UP000580250"/>
    </source>
</evidence>
<dbReference type="Proteomes" id="UP000580250">
    <property type="component" value="Unassembled WGS sequence"/>
</dbReference>
<dbReference type="AlphaFoldDB" id="A0A6V7UM27"/>
<proteinExistence type="predicted"/>
<protein>
    <submittedName>
        <fullName evidence="1">Uncharacterized protein</fullName>
    </submittedName>
</protein>
<dbReference type="EMBL" id="CAJEWN010000083">
    <property type="protein sequence ID" value="CAD2161112.1"/>
    <property type="molecule type" value="Genomic_DNA"/>
</dbReference>